<dbReference type="OrthoDB" id="1898655at2759"/>
<feature type="region of interest" description="Disordered" evidence="1">
    <location>
        <begin position="1251"/>
        <end position="1274"/>
    </location>
</feature>
<feature type="compositionally biased region" description="Polar residues" evidence="1">
    <location>
        <begin position="920"/>
        <end position="941"/>
    </location>
</feature>
<comment type="caution">
    <text evidence="2">The sequence shown here is derived from an EMBL/GenBank/DDBJ whole genome shotgun (WGS) entry which is preliminary data.</text>
</comment>
<sequence length="1347" mass="145695">MGYPVARSQNQDAMSYPRAVTPSRNTSEDGCKVLHIATSGTHVAVAEAERGSAIVPFTLHHISRKKAYADAQCQHPGKLSAVSIPSSQRLDPGSPTESNSSSKISNLGSSSSSSPSSTSSLNETASFAVGELSPICVTGLEGQQDWYSPTRERYQRCATPSKTWDDSEMQLKSSLCKPNDTYLLAADISDIVVLDQASEAISSKTTRQHPCVDIAKHLEFDMELADAMIIHCNKGYIPHVPVRHLAEVCSAISSRSSYAHNLNPSQAPGKDKSDGKQESGSFKPSLCPALHGAAPSKRNCESTRTYSVSNSTSTRASKGYIHPLSKESNFKHKSDSGKDVGNEIHGYGLLDECYAPSKMQRGGFSPCEMKGLNQMQGSAFKSSTLPSSDAQALPICAPGCSLAPYEADIGVDTHSLQVRTKLCSPVTKAKPSRSSSSHQPSHAPEEVPHFQTPTTPEANLDVKHSADCVNTKFTTEKYASKALVLGKQKESPNVLSDQGFSDKPGANRHGTSLHSYSGTHKNGKSNLAPVLKTRVRDRQSWMLVTDGKYTEKADAFTPHAPLLHKGPIYREGPKPNPSLTLRSKSQWDWRSKSLGAKASIKSAVRSLEATFTASRSLSLPKTRSDLHKEPKFENSKLLDRVFISPMRARSKQVGILPIDRPGIKRIEIKDNGTLWRRDARAITSNLPSKYGAPRPLLPIGFNNGEIACKPFLPASTSVRRLPASGGTRSVERTDSSARKWSGFLSHPSGSLSPCISHAQLHRTFSDGVPCYTMTIEGSEEVMLAKACWLESHSSREDCNWQYSFYSGQGRSRGIGATGWRNWIKKDSKTTSDLSGVMKIFVASECESQKVLEFVLYDGRGAEVSHSQSFRFCPSDKPYIWSKGSNPSLSHSCSEDIQPLSPILPDTTIDRQHGESLADSCANSEKGTTAKRASTSHANTGCHRSSLSLDAWSDSEVADSAQSSSSFSSSQVELAAMVIQLSTEGDSNVSDSNHVGQTLQGWGAKFLNNISEREASHTLSNETAQAEKLMALERKALDQNWFSSVWPYADPKLISSGNYNRAGCRVNQMDSSVTAKEKFPTSRSIANVESQAFSGSLTLLLPRGEHSLPISGSTGPSSLIERWRSGGSCECGGWDLGCGINVITSECSKANNRKPKRSAAYDQQVNLFSQGSMPELMLGLCPVKQGEFKLSFQIQLSPLKVFAAAVAILHSHQSSFLDLSQALASSMSKKLLRPWPTTTNAPSMTSLLQSFPTSSASLQSSSPSTTAKLPLPSPTSSNALSMASLQSSSLVLSSALMSPSPLGHRMMPPNFKDRPPRPPQNYFVGPGRLDPSSKDKISPLPAHILQLN</sequence>
<dbReference type="Pfam" id="PF12043">
    <property type="entry name" value="DUF3527"/>
    <property type="match status" value="1"/>
</dbReference>
<evidence type="ECO:0000313" key="3">
    <source>
        <dbReference type="Proteomes" id="UP000886520"/>
    </source>
</evidence>
<organism evidence="2 3">
    <name type="scientific">Adiantum capillus-veneris</name>
    <name type="common">Maidenhair fern</name>
    <dbReference type="NCBI Taxonomy" id="13818"/>
    <lineage>
        <taxon>Eukaryota</taxon>
        <taxon>Viridiplantae</taxon>
        <taxon>Streptophyta</taxon>
        <taxon>Embryophyta</taxon>
        <taxon>Tracheophyta</taxon>
        <taxon>Polypodiopsida</taxon>
        <taxon>Polypodiidae</taxon>
        <taxon>Polypodiales</taxon>
        <taxon>Pteridineae</taxon>
        <taxon>Pteridaceae</taxon>
        <taxon>Vittarioideae</taxon>
        <taxon>Adiantum</taxon>
    </lineage>
</organism>
<feature type="compositionally biased region" description="Low complexity" evidence="1">
    <location>
        <begin position="1251"/>
        <end position="1266"/>
    </location>
</feature>
<proteinExistence type="predicted"/>
<evidence type="ECO:0000313" key="2">
    <source>
        <dbReference type="EMBL" id="KAI5060779.1"/>
    </source>
</evidence>
<feature type="region of interest" description="Disordered" evidence="1">
    <location>
        <begin position="490"/>
        <end position="525"/>
    </location>
</feature>
<feature type="region of interest" description="Disordered" evidence="1">
    <location>
        <begin position="914"/>
        <end position="941"/>
    </location>
</feature>
<accession>A0A9D4U5E1</accession>
<protein>
    <submittedName>
        <fullName evidence="2">Uncharacterized protein</fullName>
    </submittedName>
</protein>
<reference evidence="2" key="1">
    <citation type="submission" date="2021-01" db="EMBL/GenBank/DDBJ databases">
        <title>Adiantum capillus-veneris genome.</title>
        <authorList>
            <person name="Fang Y."/>
            <person name="Liao Q."/>
        </authorList>
    </citation>
    <scope>NUCLEOTIDE SEQUENCE</scope>
    <source>
        <strain evidence="2">H3</strain>
        <tissue evidence="2">Leaf</tissue>
    </source>
</reference>
<dbReference type="EMBL" id="JABFUD020000024">
    <property type="protein sequence ID" value="KAI5060779.1"/>
    <property type="molecule type" value="Genomic_DNA"/>
</dbReference>
<feature type="region of interest" description="Disordered" evidence="1">
    <location>
        <begin position="80"/>
        <end position="121"/>
    </location>
</feature>
<feature type="compositionally biased region" description="Basic and acidic residues" evidence="1">
    <location>
        <begin position="324"/>
        <end position="337"/>
    </location>
</feature>
<feature type="region of interest" description="Disordered" evidence="1">
    <location>
        <begin position="1"/>
        <end position="27"/>
    </location>
</feature>
<dbReference type="PANTHER" id="PTHR31390:SF2">
    <property type="entry name" value="EXPRESSED PROTEIN"/>
    <property type="match status" value="1"/>
</dbReference>
<feature type="region of interest" description="Disordered" evidence="1">
    <location>
        <begin position="260"/>
        <end position="337"/>
    </location>
</feature>
<feature type="region of interest" description="Disordered" evidence="1">
    <location>
        <begin position="424"/>
        <end position="461"/>
    </location>
</feature>
<feature type="compositionally biased region" description="Polar residues" evidence="1">
    <location>
        <begin position="509"/>
        <end position="520"/>
    </location>
</feature>
<keyword evidence="3" id="KW-1185">Reference proteome</keyword>
<dbReference type="PANTHER" id="PTHR31390">
    <property type="entry name" value="EXPRESSED PROTEIN"/>
    <property type="match status" value="1"/>
</dbReference>
<evidence type="ECO:0000256" key="1">
    <source>
        <dbReference type="SAM" id="MobiDB-lite"/>
    </source>
</evidence>
<dbReference type="InterPro" id="IPR021916">
    <property type="entry name" value="DUF3527"/>
</dbReference>
<feature type="compositionally biased region" description="Low complexity" evidence="1">
    <location>
        <begin position="94"/>
        <end position="121"/>
    </location>
</feature>
<dbReference type="Proteomes" id="UP000886520">
    <property type="component" value="Chromosome 24"/>
</dbReference>
<feature type="compositionally biased region" description="Polar residues" evidence="1">
    <location>
        <begin position="302"/>
        <end position="316"/>
    </location>
</feature>
<gene>
    <name evidence="2" type="ORF">GOP47_0025199</name>
</gene>
<feature type="compositionally biased region" description="Low complexity" evidence="1">
    <location>
        <begin position="432"/>
        <end position="442"/>
    </location>
</feature>
<name>A0A9D4U5E1_ADICA</name>
<feature type="region of interest" description="Disordered" evidence="1">
    <location>
        <begin position="1300"/>
        <end position="1347"/>
    </location>
</feature>